<accession>A0A0G4NFI9</accession>
<evidence type="ECO:0000313" key="3">
    <source>
        <dbReference type="Proteomes" id="UP000045706"/>
    </source>
</evidence>
<proteinExistence type="predicted"/>
<feature type="region of interest" description="Disordered" evidence="1">
    <location>
        <begin position="47"/>
        <end position="74"/>
    </location>
</feature>
<feature type="region of interest" description="Disordered" evidence="1">
    <location>
        <begin position="1"/>
        <end position="32"/>
    </location>
</feature>
<name>A0A0G4NFI9_VERLO</name>
<evidence type="ECO:0000313" key="2">
    <source>
        <dbReference type="EMBL" id="CRK45203.1"/>
    </source>
</evidence>
<sequence length="74" mass="8495">MKKQDTNYELTIAQETSREEKKKKKAKGRQAALNVGTMLPRCRWSDVQGRCRGRSRKPEAHSTPTRHHGYPSSV</sequence>
<organism evidence="2 3">
    <name type="scientific">Verticillium longisporum</name>
    <name type="common">Verticillium dahliae var. longisporum</name>
    <dbReference type="NCBI Taxonomy" id="100787"/>
    <lineage>
        <taxon>Eukaryota</taxon>
        <taxon>Fungi</taxon>
        <taxon>Dikarya</taxon>
        <taxon>Ascomycota</taxon>
        <taxon>Pezizomycotina</taxon>
        <taxon>Sordariomycetes</taxon>
        <taxon>Hypocreomycetidae</taxon>
        <taxon>Glomerellales</taxon>
        <taxon>Plectosphaerellaceae</taxon>
        <taxon>Verticillium</taxon>
    </lineage>
</organism>
<gene>
    <name evidence="2" type="ORF">BN1723_006504</name>
</gene>
<reference evidence="3" key="1">
    <citation type="submission" date="2015-05" db="EMBL/GenBank/DDBJ databases">
        <authorList>
            <person name="Fogelqvist Johan"/>
        </authorList>
    </citation>
    <scope>NUCLEOTIDE SEQUENCE [LARGE SCALE GENOMIC DNA]</scope>
</reference>
<evidence type="ECO:0000256" key="1">
    <source>
        <dbReference type="SAM" id="MobiDB-lite"/>
    </source>
</evidence>
<dbReference type="EMBL" id="CVQI01034606">
    <property type="protein sequence ID" value="CRK45203.1"/>
    <property type="molecule type" value="Genomic_DNA"/>
</dbReference>
<feature type="compositionally biased region" description="Basic residues" evidence="1">
    <location>
        <begin position="64"/>
        <end position="74"/>
    </location>
</feature>
<protein>
    <submittedName>
        <fullName evidence="2">Uncharacterized protein</fullName>
    </submittedName>
</protein>
<dbReference type="Proteomes" id="UP000045706">
    <property type="component" value="Unassembled WGS sequence"/>
</dbReference>
<dbReference type="AlphaFoldDB" id="A0A0G4NFI9"/>